<dbReference type="InterPro" id="IPR011006">
    <property type="entry name" value="CheY-like_superfamily"/>
</dbReference>
<dbReference type="PANTHER" id="PTHR47233">
    <property type="entry name" value="CHEMOTAXIS PROTEIN CHEV"/>
    <property type="match status" value="1"/>
</dbReference>
<evidence type="ECO:0000259" key="2">
    <source>
        <dbReference type="PROSITE" id="PS50110"/>
    </source>
</evidence>
<keyword evidence="1" id="KW-0597">Phosphoprotein</keyword>
<dbReference type="PROSITE" id="PS50110">
    <property type="entry name" value="RESPONSE_REGULATORY"/>
    <property type="match status" value="1"/>
</dbReference>
<dbReference type="Gene3D" id="2.30.30.40">
    <property type="entry name" value="SH3 Domains"/>
    <property type="match status" value="1"/>
</dbReference>
<dbReference type="Proteomes" id="UP000254841">
    <property type="component" value="Unassembled WGS sequence"/>
</dbReference>
<dbReference type="AlphaFoldDB" id="A0A377J240"/>
<dbReference type="Pfam" id="PF01584">
    <property type="entry name" value="CheW"/>
    <property type="match status" value="1"/>
</dbReference>
<feature type="modified residue" description="4-aspartylphosphate" evidence="1">
    <location>
        <position position="255"/>
    </location>
</feature>
<dbReference type="OrthoDB" id="5477257at2"/>
<dbReference type="GO" id="GO:0006935">
    <property type="term" value="P:chemotaxis"/>
    <property type="evidence" value="ECO:0007669"/>
    <property type="project" value="InterPro"/>
</dbReference>
<dbReference type="SUPFAM" id="SSF52172">
    <property type="entry name" value="CheY-like"/>
    <property type="match status" value="1"/>
</dbReference>
<name>A0A377J240_9HELI</name>
<dbReference type="SMART" id="SM00448">
    <property type="entry name" value="REC"/>
    <property type="match status" value="1"/>
</dbReference>
<dbReference type="InterPro" id="IPR002545">
    <property type="entry name" value="CheW-lke_dom"/>
</dbReference>
<dbReference type="EMBL" id="UGHV01000001">
    <property type="protein sequence ID" value="STO96419.1"/>
    <property type="molecule type" value="Genomic_DNA"/>
</dbReference>
<evidence type="ECO:0000313" key="5">
    <source>
        <dbReference type="Proteomes" id="UP000254841"/>
    </source>
</evidence>
<reference evidence="4 5" key="1">
    <citation type="submission" date="2018-06" db="EMBL/GenBank/DDBJ databases">
        <authorList>
            <consortium name="Pathogen Informatics"/>
            <person name="Doyle S."/>
        </authorList>
    </citation>
    <scope>NUCLEOTIDE SEQUENCE [LARGE SCALE GENOMIC DNA]</scope>
    <source>
        <strain evidence="4 5">NCTC12410</strain>
    </source>
</reference>
<proteinExistence type="predicted"/>
<gene>
    <name evidence="4" type="primary">cheV_2</name>
    <name evidence="4" type="ORF">NCTC12410_00231</name>
</gene>
<dbReference type="Gene3D" id="3.40.50.2300">
    <property type="match status" value="1"/>
</dbReference>
<dbReference type="GO" id="GO:0000160">
    <property type="term" value="P:phosphorelay signal transduction system"/>
    <property type="evidence" value="ECO:0007669"/>
    <property type="project" value="InterPro"/>
</dbReference>
<organism evidence="4 5">
    <name type="scientific">Helicobacter canis</name>
    <dbReference type="NCBI Taxonomy" id="29419"/>
    <lineage>
        <taxon>Bacteria</taxon>
        <taxon>Pseudomonadati</taxon>
        <taxon>Campylobacterota</taxon>
        <taxon>Epsilonproteobacteria</taxon>
        <taxon>Campylobacterales</taxon>
        <taxon>Helicobacteraceae</taxon>
        <taxon>Helicobacter</taxon>
    </lineage>
</organism>
<dbReference type="SMART" id="SM00260">
    <property type="entry name" value="CheW"/>
    <property type="match status" value="1"/>
</dbReference>
<feature type="domain" description="CheW-like" evidence="3">
    <location>
        <begin position="29"/>
        <end position="181"/>
    </location>
</feature>
<accession>A0A377J240</accession>
<sequence>MIKDIDQTTSLHLNNEAQFLCFTLDDPESVELHGEHIGMQLYAINVFKVREIIYYDGDLTETAGENDGLVLGFLTVRGESMPLVDMRRWLYFNSQNPQKDLRPFSISSQKSLVVICNFSNQNVGLKILGVKRIINKNWNDITVGSEFGFDGDSKVTATTKYDDGSVIQILDVEKMVADAFPDQEFGRKLKIDVLGTINSDKLVLMAEDSKSASKALESVLEKLNVRYISFSNGRALLDYLYSDGVLEQVGAVITDLEMPVISGFEVLKQIKGRVESRNLPVIVNSSMSNDSNLEMASSLHADGFISKSDPLQVQDLLRKFLG</sequence>
<dbReference type="PROSITE" id="PS50851">
    <property type="entry name" value="CHEW"/>
    <property type="match status" value="1"/>
</dbReference>
<protein>
    <submittedName>
        <fullName evidence="4">Chemotaxis signal transduction protein</fullName>
    </submittedName>
</protein>
<dbReference type="InterPro" id="IPR024181">
    <property type="entry name" value="Chemotax_regulator_CheV"/>
</dbReference>
<dbReference type="PANTHER" id="PTHR47233:SF3">
    <property type="entry name" value="CHEMOTAXIS PROTEIN CHEV"/>
    <property type="match status" value="1"/>
</dbReference>
<evidence type="ECO:0000313" key="4">
    <source>
        <dbReference type="EMBL" id="STO96419.1"/>
    </source>
</evidence>
<evidence type="ECO:0000256" key="1">
    <source>
        <dbReference type="PROSITE-ProRule" id="PRU00169"/>
    </source>
</evidence>
<evidence type="ECO:0000259" key="3">
    <source>
        <dbReference type="PROSITE" id="PS50851"/>
    </source>
</evidence>
<dbReference type="CDD" id="cd00588">
    <property type="entry name" value="CheW_like"/>
    <property type="match status" value="1"/>
</dbReference>
<dbReference type="SUPFAM" id="SSF50341">
    <property type="entry name" value="CheW-like"/>
    <property type="match status" value="1"/>
</dbReference>
<dbReference type="RefSeq" id="WP_115010758.1">
    <property type="nucleotide sequence ID" value="NZ_UGHV01000001.1"/>
</dbReference>
<dbReference type="Gene3D" id="2.40.50.180">
    <property type="entry name" value="CheA-289, Domain 4"/>
    <property type="match status" value="1"/>
</dbReference>
<dbReference type="PIRSF" id="PIRSF002867">
    <property type="entry name" value="CheV"/>
    <property type="match status" value="1"/>
</dbReference>
<dbReference type="InterPro" id="IPR036061">
    <property type="entry name" value="CheW-like_dom_sf"/>
</dbReference>
<dbReference type="Pfam" id="PF00072">
    <property type="entry name" value="Response_reg"/>
    <property type="match status" value="1"/>
</dbReference>
<dbReference type="InterPro" id="IPR001789">
    <property type="entry name" value="Sig_transdc_resp-reg_receiver"/>
</dbReference>
<feature type="domain" description="Response regulatory" evidence="2">
    <location>
        <begin position="202"/>
        <end position="322"/>
    </location>
</feature>